<evidence type="ECO:0000259" key="1">
    <source>
        <dbReference type="Pfam" id="PF05050"/>
    </source>
</evidence>
<sequence>MSATTTTALPDGRTIQCVNPYEVDFSVHEIFSEDFAAHGIDLPVDGVYFDVGANIGLFAIYLRDRCAQGRIFAYEPMPAAFAALAGNAAALTPPAEAIPLGLGRAPGTLEFDYFPGISALSTANRAVGEKLSAGLREVLAGSGASEAVREIVERIGTTERMEEADFLDSLFRTERVTAEIDTLSSQLAKRGLAGIDLLKIDTEGAEKEVLAGIAESDWPKIRQLMVEVHLGRDETEAIEADLKRRGYRTSIGGHPLSEGGAPVFHIYASRGATGGKR</sequence>
<accession>A0A420WGD5</accession>
<dbReference type="Gene3D" id="3.40.50.150">
    <property type="entry name" value="Vaccinia Virus protein VP39"/>
    <property type="match status" value="1"/>
</dbReference>
<proteinExistence type="predicted"/>
<dbReference type="GO" id="GO:0008168">
    <property type="term" value="F:methyltransferase activity"/>
    <property type="evidence" value="ECO:0007669"/>
    <property type="project" value="UniProtKB-KW"/>
</dbReference>
<name>A0A420WGD5_9PROT</name>
<keyword evidence="2" id="KW-0489">Methyltransferase</keyword>
<dbReference type="GO" id="GO:0032259">
    <property type="term" value="P:methylation"/>
    <property type="evidence" value="ECO:0007669"/>
    <property type="project" value="UniProtKB-KW"/>
</dbReference>
<dbReference type="InterPro" id="IPR029063">
    <property type="entry name" value="SAM-dependent_MTases_sf"/>
</dbReference>
<dbReference type="EMBL" id="RBIG01000002">
    <property type="protein sequence ID" value="RKQ70060.1"/>
    <property type="molecule type" value="Genomic_DNA"/>
</dbReference>
<dbReference type="PANTHER" id="PTHR34203:SF13">
    <property type="entry name" value="EXPRESSED PROTEIN"/>
    <property type="match status" value="1"/>
</dbReference>
<keyword evidence="2" id="KW-0808">Transferase</keyword>
<organism evidence="2 3">
    <name type="scientific">Oceanibaculum indicum</name>
    <dbReference type="NCBI Taxonomy" id="526216"/>
    <lineage>
        <taxon>Bacteria</taxon>
        <taxon>Pseudomonadati</taxon>
        <taxon>Pseudomonadota</taxon>
        <taxon>Alphaproteobacteria</taxon>
        <taxon>Rhodospirillales</taxon>
        <taxon>Oceanibaculaceae</taxon>
        <taxon>Oceanibaculum</taxon>
    </lineage>
</organism>
<dbReference type="InterPro" id="IPR052514">
    <property type="entry name" value="SAM-dependent_MTase"/>
</dbReference>
<dbReference type="AlphaFoldDB" id="A0A420WGD5"/>
<reference evidence="2 3" key="1">
    <citation type="submission" date="2018-10" db="EMBL/GenBank/DDBJ databases">
        <title>Comparative analysis of microorganisms from saline springs in Andes Mountain Range, Colombia.</title>
        <authorList>
            <person name="Rubin E."/>
        </authorList>
    </citation>
    <scope>NUCLEOTIDE SEQUENCE [LARGE SCALE GENOMIC DNA]</scope>
    <source>
        <strain evidence="2 3">USBA 36</strain>
    </source>
</reference>
<evidence type="ECO:0000313" key="3">
    <source>
        <dbReference type="Proteomes" id="UP000277424"/>
    </source>
</evidence>
<protein>
    <submittedName>
        <fullName evidence="2">FkbM family methyltransferase</fullName>
    </submittedName>
</protein>
<dbReference type="InterPro" id="IPR006342">
    <property type="entry name" value="FkbM_mtfrase"/>
</dbReference>
<feature type="domain" description="Methyltransferase FkbM" evidence="1">
    <location>
        <begin position="50"/>
        <end position="248"/>
    </location>
</feature>
<gene>
    <name evidence="2" type="ORF">BCL74_1996</name>
</gene>
<dbReference type="PANTHER" id="PTHR34203">
    <property type="entry name" value="METHYLTRANSFERASE, FKBM FAMILY PROTEIN"/>
    <property type="match status" value="1"/>
</dbReference>
<dbReference type="RefSeq" id="WP_183077938.1">
    <property type="nucleotide sequence ID" value="NZ_RBIG01000002.1"/>
</dbReference>
<dbReference type="NCBIfam" id="TIGR01444">
    <property type="entry name" value="fkbM_fam"/>
    <property type="match status" value="1"/>
</dbReference>
<comment type="caution">
    <text evidence="2">The sequence shown here is derived from an EMBL/GenBank/DDBJ whole genome shotgun (WGS) entry which is preliminary data.</text>
</comment>
<dbReference type="Proteomes" id="UP000277424">
    <property type="component" value="Unassembled WGS sequence"/>
</dbReference>
<dbReference type="Pfam" id="PF05050">
    <property type="entry name" value="Methyltransf_21"/>
    <property type="match status" value="1"/>
</dbReference>
<dbReference type="SUPFAM" id="SSF53335">
    <property type="entry name" value="S-adenosyl-L-methionine-dependent methyltransferases"/>
    <property type="match status" value="1"/>
</dbReference>
<evidence type="ECO:0000313" key="2">
    <source>
        <dbReference type="EMBL" id="RKQ70060.1"/>
    </source>
</evidence>